<dbReference type="Gene3D" id="1.25.40.10">
    <property type="entry name" value="Tetratricopeptide repeat domain"/>
    <property type="match status" value="1"/>
</dbReference>
<dbReference type="InterPro" id="IPR011990">
    <property type="entry name" value="TPR-like_helical_dom_sf"/>
</dbReference>
<feature type="signal peptide" evidence="1">
    <location>
        <begin position="1"/>
        <end position="19"/>
    </location>
</feature>
<dbReference type="PANTHER" id="PTHR11102:SF160">
    <property type="entry name" value="ERAD-ASSOCIATED E3 UBIQUITIN-PROTEIN LIGASE COMPONENT HRD3"/>
    <property type="match status" value="1"/>
</dbReference>
<feature type="chain" id="PRO_5041958144" evidence="1">
    <location>
        <begin position="20"/>
        <end position="337"/>
    </location>
</feature>
<accession>A0AAD0PX30</accession>
<dbReference type="InterPro" id="IPR050767">
    <property type="entry name" value="Sel1_AlgK"/>
</dbReference>
<dbReference type="SMART" id="SM00671">
    <property type="entry name" value="SEL1"/>
    <property type="match status" value="4"/>
</dbReference>
<dbReference type="SUPFAM" id="SSF81901">
    <property type="entry name" value="HCP-like"/>
    <property type="match status" value="2"/>
</dbReference>
<organism evidence="2 3">
    <name type="scientific">Pseudomonas amygdali pv. lachrymans str. M301315</name>
    <dbReference type="NCBI Taxonomy" id="629260"/>
    <lineage>
        <taxon>Bacteria</taxon>
        <taxon>Pseudomonadati</taxon>
        <taxon>Pseudomonadota</taxon>
        <taxon>Gammaproteobacteria</taxon>
        <taxon>Pseudomonadales</taxon>
        <taxon>Pseudomonadaceae</taxon>
        <taxon>Pseudomonas</taxon>
        <taxon>Pseudomonas amygdali</taxon>
    </lineage>
</organism>
<protein>
    <submittedName>
        <fullName evidence="2">Sel1 repeat family protein</fullName>
    </submittedName>
</protein>
<dbReference type="Proteomes" id="UP000006426">
    <property type="component" value="Plasmid pmppla107"/>
</dbReference>
<evidence type="ECO:0000313" key="2">
    <source>
        <dbReference type="EMBL" id="AXH60333.1"/>
    </source>
</evidence>
<dbReference type="Pfam" id="PF08238">
    <property type="entry name" value="Sel1"/>
    <property type="match status" value="4"/>
</dbReference>
<name>A0AAD0PX30_PSEAV</name>
<keyword evidence="2" id="KW-0614">Plasmid</keyword>
<dbReference type="PANTHER" id="PTHR11102">
    <property type="entry name" value="SEL-1-LIKE PROTEIN"/>
    <property type="match status" value="1"/>
</dbReference>
<evidence type="ECO:0000256" key="1">
    <source>
        <dbReference type="SAM" id="SignalP"/>
    </source>
</evidence>
<dbReference type="PROSITE" id="PS51257">
    <property type="entry name" value="PROKAR_LIPOPROTEIN"/>
    <property type="match status" value="1"/>
</dbReference>
<reference evidence="2 3" key="1">
    <citation type="journal article" date="2011" name="PLoS Pathog.">
        <title>Dynamic evolution of pathogenicity revealed by sequencing and comparative genomics of 19 Pseudomonas syringae isolates.</title>
        <authorList>
            <person name="Baltrus D.A."/>
            <person name="Nishimura M.T."/>
            <person name="Romanchuk A."/>
            <person name="Chang J.H."/>
            <person name="Mukhtar M.S."/>
            <person name="Cherkis K."/>
            <person name="Roach J."/>
            <person name="Grant S.R."/>
            <person name="Jones C.D."/>
            <person name="Dangl J.L."/>
        </authorList>
    </citation>
    <scope>NUCLEOTIDE SEQUENCE [LARGE SCALE GENOMIC DNA]</scope>
    <source>
        <strain evidence="2 3">M301315</strain>
    </source>
</reference>
<dbReference type="InterPro" id="IPR006597">
    <property type="entry name" value="Sel1-like"/>
</dbReference>
<gene>
    <name evidence="2" type="ORF">PLA107_034695</name>
</gene>
<proteinExistence type="predicted"/>
<dbReference type="AlphaFoldDB" id="A0AAD0PX30"/>
<sequence>MQKYAFACLAILLSGCATQDGSNIPVRDSSTSLYGVIVVDESPAPEHSIEMAQVPTQGVEPEEGAQAYAAAPEEPLTTPPDASNLDADGLYDLGRRYMEGDGVEKSEVLAVHYLELSAELGKDEAKRVLGLIAIRKNATDPHALSMLEEAAQTSNKAQMQLGFMYSNLAEPKLNDPQKGLALLEQAYQGANPDAAYFVSKLYQRSGRTQDAQAALSFAADHGNAKAQAERARQLAVSGKNMQAGSYFLAAAKQGDVNAMYEYANGLIIQKFKGTMNGRFSHPSEVEALVWFSIAAEKGDSRAAEEVKNLQGVLPGLARSGYTLDDLKGEVLSKAVDG</sequence>
<geneLocation type="plasmid" evidence="3">
    <name>pmppla107</name>
</geneLocation>
<keyword evidence="1" id="KW-0732">Signal</keyword>
<evidence type="ECO:0000313" key="3">
    <source>
        <dbReference type="Proteomes" id="UP000006426"/>
    </source>
</evidence>
<dbReference type="EMBL" id="CP031226">
    <property type="protein sequence ID" value="AXH60333.1"/>
    <property type="molecule type" value="Genomic_DNA"/>
</dbReference>